<dbReference type="PANTHER" id="PTHR30537:SF26">
    <property type="entry name" value="GLYCINE CLEAVAGE SYSTEM TRANSCRIPTIONAL ACTIVATOR"/>
    <property type="match status" value="1"/>
</dbReference>
<evidence type="ECO:0000256" key="2">
    <source>
        <dbReference type="ARBA" id="ARBA00023015"/>
    </source>
</evidence>
<dbReference type="PANTHER" id="PTHR30537">
    <property type="entry name" value="HTH-TYPE TRANSCRIPTIONAL REGULATOR"/>
    <property type="match status" value="1"/>
</dbReference>
<dbReference type="SUPFAM" id="SSF46785">
    <property type="entry name" value="Winged helix' DNA-binding domain"/>
    <property type="match status" value="1"/>
</dbReference>
<keyword evidence="4" id="KW-0804">Transcription</keyword>
<dbReference type="InterPro" id="IPR005119">
    <property type="entry name" value="LysR_subst-bd"/>
</dbReference>
<dbReference type="AlphaFoldDB" id="A0A6S6PQU7"/>
<dbReference type="GO" id="GO:0043565">
    <property type="term" value="F:sequence-specific DNA binding"/>
    <property type="evidence" value="ECO:0007669"/>
    <property type="project" value="TreeGrafter"/>
</dbReference>
<dbReference type="Pfam" id="PF00126">
    <property type="entry name" value="HTH_1"/>
    <property type="match status" value="1"/>
</dbReference>
<dbReference type="Pfam" id="PF03466">
    <property type="entry name" value="LysR_substrate"/>
    <property type="match status" value="1"/>
</dbReference>
<dbReference type="Gene3D" id="3.40.190.10">
    <property type="entry name" value="Periplasmic binding protein-like II"/>
    <property type="match status" value="2"/>
</dbReference>
<dbReference type="GO" id="GO:0006351">
    <property type="term" value="P:DNA-templated transcription"/>
    <property type="evidence" value="ECO:0007669"/>
    <property type="project" value="TreeGrafter"/>
</dbReference>
<dbReference type="Gene3D" id="1.10.10.10">
    <property type="entry name" value="Winged helix-like DNA-binding domain superfamily/Winged helix DNA-binding domain"/>
    <property type="match status" value="1"/>
</dbReference>
<evidence type="ECO:0000256" key="3">
    <source>
        <dbReference type="ARBA" id="ARBA00023125"/>
    </source>
</evidence>
<gene>
    <name evidence="6" type="ORF">AAJCM20276_16960</name>
</gene>
<evidence type="ECO:0000313" key="7">
    <source>
        <dbReference type="Proteomes" id="UP000515220"/>
    </source>
</evidence>
<evidence type="ECO:0000256" key="1">
    <source>
        <dbReference type="ARBA" id="ARBA00009437"/>
    </source>
</evidence>
<dbReference type="InterPro" id="IPR058163">
    <property type="entry name" value="LysR-type_TF_proteobact-type"/>
</dbReference>
<dbReference type="InterPro" id="IPR000847">
    <property type="entry name" value="LysR_HTH_N"/>
</dbReference>
<dbReference type="SUPFAM" id="SSF53850">
    <property type="entry name" value="Periplasmic binding protein-like II"/>
    <property type="match status" value="1"/>
</dbReference>
<comment type="similarity">
    <text evidence="1">Belongs to the LysR transcriptional regulatory family.</text>
</comment>
<protein>
    <submittedName>
        <fullName evidence="6">LysR family transcriptional regulator</fullName>
    </submittedName>
</protein>
<dbReference type="InterPro" id="IPR036388">
    <property type="entry name" value="WH-like_DNA-bd_sf"/>
</dbReference>
<accession>A0A6S6PQU7</accession>
<evidence type="ECO:0000313" key="6">
    <source>
        <dbReference type="EMBL" id="BCI67072.1"/>
    </source>
</evidence>
<name>A0A6S6PQU7_ACEAC</name>
<dbReference type="EMBL" id="AP023326">
    <property type="protein sequence ID" value="BCI67072.1"/>
    <property type="molecule type" value="Genomic_DNA"/>
</dbReference>
<dbReference type="Proteomes" id="UP000515220">
    <property type="component" value="Chromosome"/>
</dbReference>
<keyword evidence="2" id="KW-0805">Transcription regulation</keyword>
<dbReference type="PROSITE" id="PS50931">
    <property type="entry name" value="HTH_LYSR"/>
    <property type="match status" value="1"/>
</dbReference>
<reference evidence="6 7" key="1">
    <citation type="submission" date="2020-07" db="EMBL/GenBank/DDBJ databases">
        <title>Complete Genome Sequence of an acetic acid bacterium, Acetobacter aceti JCM20276.</title>
        <authorList>
            <person name="Hirose Y."/>
            <person name="Mihara H."/>
        </authorList>
    </citation>
    <scope>NUCLEOTIDE SEQUENCE [LARGE SCALE GENOMIC DNA]</scope>
    <source>
        <strain evidence="6 7">JCM20276</strain>
    </source>
</reference>
<feature type="domain" description="HTH lysR-type" evidence="5">
    <location>
        <begin position="8"/>
        <end position="65"/>
    </location>
</feature>
<dbReference type="GO" id="GO:0003700">
    <property type="term" value="F:DNA-binding transcription factor activity"/>
    <property type="evidence" value="ECO:0007669"/>
    <property type="project" value="InterPro"/>
</dbReference>
<dbReference type="InterPro" id="IPR036390">
    <property type="entry name" value="WH_DNA-bd_sf"/>
</dbReference>
<dbReference type="PRINTS" id="PR00039">
    <property type="entry name" value="HTHLYSR"/>
</dbReference>
<evidence type="ECO:0000259" key="5">
    <source>
        <dbReference type="PROSITE" id="PS50931"/>
    </source>
</evidence>
<organism evidence="6 7">
    <name type="scientific">Acetobacter aceti</name>
    <dbReference type="NCBI Taxonomy" id="435"/>
    <lineage>
        <taxon>Bacteria</taxon>
        <taxon>Pseudomonadati</taxon>
        <taxon>Pseudomonadota</taxon>
        <taxon>Alphaproteobacteria</taxon>
        <taxon>Acetobacterales</taxon>
        <taxon>Acetobacteraceae</taxon>
        <taxon>Acetobacter</taxon>
        <taxon>Acetobacter subgen. Acetobacter</taxon>
    </lineage>
</organism>
<dbReference type="RefSeq" id="WP_232091919.1">
    <property type="nucleotide sequence ID" value="NZ_AP023326.1"/>
</dbReference>
<evidence type="ECO:0000256" key="4">
    <source>
        <dbReference type="ARBA" id="ARBA00023163"/>
    </source>
</evidence>
<sequence>MTPYVVEYVLAHLRLLEAVGRLGSFSAAAAELGVTQPNVSRQIGQIERVIGHPLFTRGHRGVVLTEAGRLLFDAATESTGRIRTCLGEIAATAAGRRQIAVVTDYGFGATWLMERLSDFERICPDVEVQIFTTRNLSETVSGDIRPDVSILFEQGPVKEEDQVFQRRMLFQEEVYPVCGRTYLDHHGPFDSAEEIRKAQLLHLKGDGKLWLNWESWFRKVGSDRPQTLSGQLNVFRSFSHFPLLMQSACQNEGIALGWHPLIDTALETGQLVKLWPTPIKSENGYVLTLHRRTSREASAFYTWVISQAESDHVVR</sequence>
<proteinExistence type="inferred from homology"/>
<keyword evidence="3" id="KW-0238">DNA-binding</keyword>